<dbReference type="GO" id="GO:0005886">
    <property type="term" value="C:plasma membrane"/>
    <property type="evidence" value="ECO:0007669"/>
    <property type="project" value="TreeGrafter"/>
</dbReference>
<keyword evidence="2" id="KW-1015">Disulfide bond</keyword>
<dbReference type="InterPro" id="IPR013783">
    <property type="entry name" value="Ig-like_fold"/>
</dbReference>
<dbReference type="AlphaFoldDB" id="A0A834MIA8"/>
<feature type="region of interest" description="Disordered" evidence="4">
    <location>
        <begin position="1"/>
        <end position="23"/>
    </location>
</feature>
<dbReference type="SMART" id="SM00409">
    <property type="entry name" value="IG"/>
    <property type="match status" value="6"/>
</dbReference>
<dbReference type="InterPro" id="IPR007110">
    <property type="entry name" value="Ig-like_dom"/>
</dbReference>
<feature type="domain" description="Ig-like" evidence="5">
    <location>
        <begin position="587"/>
        <end position="681"/>
    </location>
</feature>
<dbReference type="GO" id="GO:0007156">
    <property type="term" value="P:homophilic cell adhesion via plasma membrane adhesion molecules"/>
    <property type="evidence" value="ECO:0007669"/>
    <property type="project" value="TreeGrafter"/>
</dbReference>
<feature type="compositionally biased region" description="Basic and acidic residues" evidence="4">
    <location>
        <begin position="1"/>
        <end position="22"/>
    </location>
</feature>
<organism evidence="6 7">
    <name type="scientific">Rhynchophorus ferrugineus</name>
    <name type="common">Red palm weevil</name>
    <name type="synonym">Curculio ferrugineus</name>
    <dbReference type="NCBI Taxonomy" id="354439"/>
    <lineage>
        <taxon>Eukaryota</taxon>
        <taxon>Metazoa</taxon>
        <taxon>Ecdysozoa</taxon>
        <taxon>Arthropoda</taxon>
        <taxon>Hexapoda</taxon>
        <taxon>Insecta</taxon>
        <taxon>Pterygota</taxon>
        <taxon>Neoptera</taxon>
        <taxon>Endopterygota</taxon>
        <taxon>Coleoptera</taxon>
        <taxon>Polyphaga</taxon>
        <taxon>Cucujiformia</taxon>
        <taxon>Curculionidae</taxon>
        <taxon>Dryophthorinae</taxon>
        <taxon>Rhynchophorus</taxon>
    </lineage>
</organism>
<comment type="caution">
    <text evidence="6">The sequence shown here is derived from an EMBL/GenBank/DDBJ whole genome shotgun (WGS) entry which is preliminary data.</text>
</comment>
<dbReference type="SUPFAM" id="SSF48726">
    <property type="entry name" value="Immunoglobulin"/>
    <property type="match status" value="6"/>
</dbReference>
<keyword evidence="1" id="KW-0732">Signal</keyword>
<name>A0A834MIA8_RHYFE</name>
<dbReference type="InterPro" id="IPR013098">
    <property type="entry name" value="Ig_I-set"/>
</dbReference>
<dbReference type="InterPro" id="IPR003599">
    <property type="entry name" value="Ig_sub"/>
</dbReference>
<dbReference type="InterPro" id="IPR036179">
    <property type="entry name" value="Ig-like_dom_sf"/>
</dbReference>
<dbReference type="PANTHER" id="PTHR45080">
    <property type="entry name" value="CONTACTIN 5"/>
    <property type="match status" value="1"/>
</dbReference>
<evidence type="ECO:0000259" key="5">
    <source>
        <dbReference type="PROSITE" id="PS50835"/>
    </source>
</evidence>
<evidence type="ECO:0000256" key="1">
    <source>
        <dbReference type="ARBA" id="ARBA00022729"/>
    </source>
</evidence>
<feature type="domain" description="Ig-like" evidence="5">
    <location>
        <begin position="294"/>
        <end position="384"/>
    </location>
</feature>
<dbReference type="PANTHER" id="PTHR45080:SF8">
    <property type="entry name" value="IG-LIKE DOMAIN-CONTAINING PROTEIN"/>
    <property type="match status" value="1"/>
</dbReference>
<evidence type="ECO:0000256" key="3">
    <source>
        <dbReference type="ARBA" id="ARBA00023319"/>
    </source>
</evidence>
<keyword evidence="7" id="KW-1185">Reference proteome</keyword>
<dbReference type="Pfam" id="PF07679">
    <property type="entry name" value="I-set"/>
    <property type="match status" value="6"/>
</dbReference>
<proteinExistence type="predicted"/>
<protein>
    <recommendedName>
        <fullName evidence="5">Ig-like domain-containing protein</fullName>
    </recommendedName>
</protein>
<evidence type="ECO:0000256" key="2">
    <source>
        <dbReference type="ARBA" id="ARBA00023157"/>
    </source>
</evidence>
<keyword evidence="3" id="KW-0393">Immunoglobulin domain</keyword>
<dbReference type="InterPro" id="IPR003598">
    <property type="entry name" value="Ig_sub2"/>
</dbReference>
<dbReference type="Gene3D" id="2.60.40.10">
    <property type="entry name" value="Immunoglobulins"/>
    <property type="match status" value="6"/>
</dbReference>
<evidence type="ECO:0000313" key="6">
    <source>
        <dbReference type="EMBL" id="KAF7281175.1"/>
    </source>
</evidence>
<evidence type="ECO:0000256" key="4">
    <source>
        <dbReference type="SAM" id="MobiDB-lite"/>
    </source>
</evidence>
<dbReference type="FunFam" id="2.60.40.10:FF:000032">
    <property type="entry name" value="palladin isoform X1"/>
    <property type="match status" value="1"/>
</dbReference>
<dbReference type="EMBL" id="JAACXV010000254">
    <property type="protein sequence ID" value="KAF7281175.1"/>
    <property type="molecule type" value="Genomic_DNA"/>
</dbReference>
<gene>
    <name evidence="6" type="ORF">GWI33_005047</name>
</gene>
<reference evidence="6" key="1">
    <citation type="submission" date="2020-08" db="EMBL/GenBank/DDBJ databases">
        <title>Genome sequencing and assembly of the red palm weevil Rhynchophorus ferrugineus.</title>
        <authorList>
            <person name="Dias G.B."/>
            <person name="Bergman C.M."/>
            <person name="Manee M."/>
        </authorList>
    </citation>
    <scope>NUCLEOTIDE SEQUENCE</scope>
    <source>
        <strain evidence="6">AA-2017</strain>
        <tissue evidence="6">Whole larva</tissue>
    </source>
</reference>
<dbReference type="PROSITE" id="PS50835">
    <property type="entry name" value="IG_LIKE"/>
    <property type="match status" value="3"/>
</dbReference>
<sequence>MAEKDLNPDDLVKDATKPKDGDQLFNQDESFAALMGDDEDTVTFVFQHVNPEDDGTLTCVAKTTRGILSFGAVVQGEIEAGHEAASAVEKSSGTKKKPFRHWKPSLVVEKTEVVCNEGDQAMLQVQVNGYPKPDMRCTFKDIPIKPSSKYKIYHENEEHILMLVIKDTHLEDAGIYTIMAENEIGFASVDIHLTVIRQRYPEIKTRVDDLSVAVDQILIIPVEVDGLPEPEVHFMKEGKVISSSEHLKVIESYPLFTLVINKTMLQDSGTYGVAATNVLSQVSQYWGLYVYTKPRFIEKIQYKSLTVRQQETVTLKVKIVSEPKASIKWYKNNKEIIGDQRIIIDDAEGFYFLKIKDIVIQDAAVYKFTAENTYGFIEDSVRIDVQKAPTILEAFEDAEVLEQDVYHIIHTVEFGIKLEVFPKPSVKWYLDGVELSYDRQEFTRIETLETVKLIVNEPTTDLSGEYLCVISNECGEARASARLTVNCSPRIMVHLNDQTVEEFSTLFLEVVSRGFPTPTFKWFRNSQELEVNERVQFGLEMYGKKKYKITCVISEITYAERGEYEVEVVNTFGTIRSHCFVNVLTKPVILEAQMNDMVIREGADITYTVRAFSNPLPEVIWTWEGESVDTEDVKDQNKLITSHDGTDFRMGIRKAKLVDAGVYQCIVRNCVGQTKHRAALAIIRRKRDDVKDEIMVS</sequence>
<dbReference type="SMART" id="SM00408">
    <property type="entry name" value="IGc2"/>
    <property type="match status" value="4"/>
</dbReference>
<evidence type="ECO:0000313" key="7">
    <source>
        <dbReference type="Proteomes" id="UP000625711"/>
    </source>
</evidence>
<dbReference type="InterPro" id="IPR050958">
    <property type="entry name" value="Cell_Adh-Cytoskel_Orgn"/>
</dbReference>
<dbReference type="OrthoDB" id="2570713at2759"/>
<dbReference type="Proteomes" id="UP000625711">
    <property type="component" value="Unassembled WGS sequence"/>
</dbReference>
<feature type="domain" description="Ig-like" evidence="5">
    <location>
        <begin position="389"/>
        <end position="484"/>
    </location>
</feature>
<accession>A0A834MIA8</accession>